<dbReference type="InterPro" id="IPR032091">
    <property type="entry name" value="Malt_amylase-like_C"/>
</dbReference>
<comment type="catalytic activity">
    <reaction evidence="1">
        <text>D-maltose = alpha,alpha-trehalose</text>
        <dbReference type="Rhea" id="RHEA:15145"/>
        <dbReference type="ChEBI" id="CHEBI:16551"/>
        <dbReference type="ChEBI" id="CHEBI:17306"/>
        <dbReference type="EC" id="5.4.99.16"/>
    </reaction>
</comment>
<dbReference type="Gene3D" id="3.90.400.10">
    <property type="entry name" value="Oligo-1,6-glucosidase, Domain 2"/>
    <property type="match status" value="1"/>
</dbReference>
<dbReference type="EMBL" id="BMRB01000004">
    <property type="protein sequence ID" value="GGS44995.1"/>
    <property type="molecule type" value="Genomic_DNA"/>
</dbReference>
<evidence type="ECO:0000256" key="6">
    <source>
        <dbReference type="ARBA" id="ARBA00023235"/>
    </source>
</evidence>
<evidence type="ECO:0000313" key="10">
    <source>
        <dbReference type="Proteomes" id="UP000660680"/>
    </source>
</evidence>
<evidence type="ECO:0000313" key="9">
    <source>
        <dbReference type="EMBL" id="GGS44995.1"/>
    </source>
</evidence>
<dbReference type="PANTHER" id="PTHR10357">
    <property type="entry name" value="ALPHA-AMYLASE FAMILY MEMBER"/>
    <property type="match status" value="1"/>
</dbReference>
<organism evidence="9 10">
    <name type="scientific">Actinokineospora fastidiosa</name>
    <dbReference type="NCBI Taxonomy" id="1816"/>
    <lineage>
        <taxon>Bacteria</taxon>
        <taxon>Bacillati</taxon>
        <taxon>Actinomycetota</taxon>
        <taxon>Actinomycetes</taxon>
        <taxon>Pseudonocardiales</taxon>
        <taxon>Pseudonocardiaceae</taxon>
        <taxon>Actinokineospora</taxon>
    </lineage>
</organism>
<dbReference type="FunFam" id="3.20.20.80:FF:000055">
    <property type="entry name" value="Trehalose synthase"/>
    <property type="match status" value="1"/>
</dbReference>
<dbReference type="InterPro" id="IPR012810">
    <property type="entry name" value="TreS/a-amylase_N"/>
</dbReference>
<dbReference type="GO" id="GO:0046872">
    <property type="term" value="F:metal ion binding"/>
    <property type="evidence" value="ECO:0007669"/>
    <property type="project" value="UniProtKB-KW"/>
</dbReference>
<dbReference type="Pfam" id="PF00128">
    <property type="entry name" value="Alpha-amylase"/>
    <property type="match status" value="2"/>
</dbReference>
<dbReference type="SUPFAM" id="SSF51011">
    <property type="entry name" value="Glycosyl hydrolase domain"/>
    <property type="match status" value="1"/>
</dbReference>
<dbReference type="InterPro" id="IPR013780">
    <property type="entry name" value="Glyco_hydro_b"/>
</dbReference>
<dbReference type="Gene3D" id="3.20.20.80">
    <property type="entry name" value="Glycosidases"/>
    <property type="match status" value="1"/>
</dbReference>
<dbReference type="EC" id="5.4.99.16" evidence="3"/>
<comment type="caution">
    <text evidence="9">The sequence shown here is derived from an EMBL/GenBank/DDBJ whole genome shotgun (WGS) entry which is preliminary data.</text>
</comment>
<comment type="similarity">
    <text evidence="2">Belongs to the glycosyl hydrolase 13 family. TreS subfamily.</text>
</comment>
<dbReference type="GO" id="GO:0047471">
    <property type="term" value="F:maltose alpha-D-glucosyltransferase activity"/>
    <property type="evidence" value="ECO:0007669"/>
    <property type="project" value="UniProtKB-EC"/>
</dbReference>
<evidence type="ECO:0000256" key="2">
    <source>
        <dbReference type="ARBA" id="ARBA00005496"/>
    </source>
</evidence>
<protein>
    <recommendedName>
        <fullName evidence="3">maltose alpha-D-glucosyltransferase</fullName>
        <ecNumber evidence="3">5.4.99.16</ecNumber>
    </recommendedName>
    <alternativeName>
        <fullName evidence="7">Maltose alpha-D-glucosyltransferase</fullName>
    </alternativeName>
</protein>
<dbReference type="PANTHER" id="PTHR10357:SF219">
    <property type="entry name" value="MALTOSE ALPHA-D-GLUCOSYLTRANSFERASE"/>
    <property type="match status" value="1"/>
</dbReference>
<dbReference type="InterPro" id="IPR006047">
    <property type="entry name" value="GH13_cat_dom"/>
</dbReference>
<evidence type="ECO:0000256" key="4">
    <source>
        <dbReference type="ARBA" id="ARBA00022723"/>
    </source>
</evidence>
<keyword evidence="5" id="KW-0106">Calcium</keyword>
<dbReference type="Proteomes" id="UP000660680">
    <property type="component" value="Unassembled WGS sequence"/>
</dbReference>
<dbReference type="InterPro" id="IPR045857">
    <property type="entry name" value="O16G_dom_2"/>
</dbReference>
<evidence type="ECO:0000256" key="3">
    <source>
        <dbReference type="ARBA" id="ARBA00012619"/>
    </source>
</evidence>
<dbReference type="NCBIfam" id="TIGR02456">
    <property type="entry name" value="treS_nterm"/>
    <property type="match status" value="1"/>
</dbReference>
<dbReference type="Pfam" id="PF16657">
    <property type="entry name" value="Malt_amylase_C"/>
    <property type="match status" value="1"/>
</dbReference>
<proteinExistence type="inferred from homology"/>
<evidence type="ECO:0000256" key="1">
    <source>
        <dbReference type="ARBA" id="ARBA00001595"/>
    </source>
</evidence>
<feature type="domain" description="Glycosyl hydrolase family 13 catalytic" evidence="8">
    <location>
        <begin position="27"/>
        <end position="423"/>
    </location>
</feature>
<keyword evidence="10" id="KW-1185">Reference proteome</keyword>
<gene>
    <name evidence="9" type="primary">treS</name>
    <name evidence="9" type="ORF">GCM10010171_44890</name>
</gene>
<evidence type="ECO:0000256" key="5">
    <source>
        <dbReference type="ARBA" id="ARBA00022837"/>
    </source>
</evidence>
<dbReference type="SUPFAM" id="SSF51445">
    <property type="entry name" value="(Trans)glycosidases"/>
    <property type="match status" value="1"/>
</dbReference>
<accession>A0A918LG03</accession>
<dbReference type="InterPro" id="IPR017853">
    <property type="entry name" value="GH"/>
</dbReference>
<evidence type="ECO:0000259" key="8">
    <source>
        <dbReference type="SMART" id="SM00642"/>
    </source>
</evidence>
<dbReference type="CDD" id="cd11334">
    <property type="entry name" value="AmyAc_TreS"/>
    <property type="match status" value="1"/>
</dbReference>
<keyword evidence="4" id="KW-0479">Metal-binding</keyword>
<sequence>MSAQRHPVPAGGTADNKSWFKSAVFYQLHVRAFHDSNGDGVGDLEGLRQKLDYLEWLGVTCIWLLPIYESPLGDGGYDVSDYETIQPKLGTTAEFRRLVADVHRRGMHIITDFVLNHTSVEHAWFQASRSDPDGPYGDFYVWSDTNTGYPDARIIFNDSEHSNWAYDPVRKQYYWHRFYTHQADLNFENERVQQALLDVMRFWLDLGVDGFRLDAVPFLFESEGTNCENLPGTHQYLKRLRAEMDRLYPGRLLLAEADEWPNDVLEYFGDPAVGGDECDMAFHFPLTPRVFIALRREERYPISEILAEVPKIPDNCQWAIFLRNHDELALSMVSEEEYEYMHSQYAPEPRMRVNTGIRRRMAPLLDNDQDKLRLVTALLFSFPGSPVLYYGDEIGMGDNIWLPDRDGLRTPMQWSAEANAGFSECAADELYLPVVSDPEYACDVVNVADQRNREGSLLRFVRSMIAIRKAHPEFGLGSYEELDTGNPAILAFVRRHQGSFVLCVNNLSSVEQSVRLDIERYGVASLTDCQDHQTVVRTDDGAYELVLPRFGFRWLQNQTLTKAFIDDFTSVSALTAGDGENIAAVS</sequence>
<name>A0A918LG03_9PSEU</name>
<dbReference type="AlphaFoldDB" id="A0A918LG03"/>
<reference evidence="9" key="1">
    <citation type="journal article" date="2014" name="Int. J. Syst. Evol. Microbiol.">
        <title>Complete genome sequence of Corynebacterium casei LMG S-19264T (=DSM 44701T), isolated from a smear-ripened cheese.</title>
        <authorList>
            <consortium name="US DOE Joint Genome Institute (JGI-PGF)"/>
            <person name="Walter F."/>
            <person name="Albersmeier A."/>
            <person name="Kalinowski J."/>
            <person name="Ruckert C."/>
        </authorList>
    </citation>
    <scope>NUCLEOTIDE SEQUENCE</scope>
    <source>
        <strain evidence="9">JCM 3276</strain>
    </source>
</reference>
<reference evidence="9" key="2">
    <citation type="submission" date="2020-09" db="EMBL/GenBank/DDBJ databases">
        <authorList>
            <person name="Sun Q."/>
            <person name="Ohkuma M."/>
        </authorList>
    </citation>
    <scope>NUCLEOTIDE SEQUENCE</scope>
    <source>
        <strain evidence="9">JCM 3276</strain>
    </source>
</reference>
<dbReference type="SMART" id="SM00642">
    <property type="entry name" value="Aamy"/>
    <property type="match status" value="1"/>
</dbReference>
<dbReference type="Gene3D" id="2.60.40.1180">
    <property type="entry name" value="Golgi alpha-mannosidase II"/>
    <property type="match status" value="1"/>
</dbReference>
<dbReference type="GO" id="GO:0005975">
    <property type="term" value="P:carbohydrate metabolic process"/>
    <property type="evidence" value="ECO:0007669"/>
    <property type="project" value="InterPro"/>
</dbReference>
<keyword evidence="6" id="KW-0413">Isomerase</keyword>
<evidence type="ECO:0000256" key="7">
    <source>
        <dbReference type="ARBA" id="ARBA00031378"/>
    </source>
</evidence>